<keyword evidence="4" id="KW-1185">Reference proteome</keyword>
<name>A0ABW8IEA8_9GAMM</name>
<dbReference type="SUPFAM" id="SSF51126">
    <property type="entry name" value="Pectin lyase-like"/>
    <property type="match status" value="2"/>
</dbReference>
<keyword evidence="1" id="KW-1015">Disulfide bond</keyword>
<evidence type="ECO:0000313" key="3">
    <source>
        <dbReference type="EMBL" id="MFK2853180.1"/>
    </source>
</evidence>
<comment type="caution">
    <text evidence="3">The sequence shown here is derived from an EMBL/GenBank/DDBJ whole genome shotgun (WGS) entry which is preliminary data.</text>
</comment>
<evidence type="ECO:0000256" key="1">
    <source>
        <dbReference type="ARBA" id="ARBA00023157"/>
    </source>
</evidence>
<dbReference type="Proteomes" id="UP001620409">
    <property type="component" value="Unassembled WGS sequence"/>
</dbReference>
<dbReference type="PANTHER" id="PTHR31736">
    <property type="match status" value="1"/>
</dbReference>
<organism evidence="3 4">
    <name type="scientific">Dyella humi</name>
    <dbReference type="NCBI Taxonomy" id="1770547"/>
    <lineage>
        <taxon>Bacteria</taxon>
        <taxon>Pseudomonadati</taxon>
        <taxon>Pseudomonadota</taxon>
        <taxon>Gammaproteobacteria</taxon>
        <taxon>Lysobacterales</taxon>
        <taxon>Rhodanobacteraceae</taxon>
        <taxon>Dyella</taxon>
    </lineage>
</organism>
<dbReference type="Gene3D" id="2.160.20.10">
    <property type="entry name" value="Single-stranded right-handed beta-helix, Pectin lyase-like"/>
    <property type="match status" value="1"/>
</dbReference>
<dbReference type="EMBL" id="JADIKI010000021">
    <property type="protein sequence ID" value="MFK2853180.1"/>
    <property type="molecule type" value="Genomic_DNA"/>
</dbReference>
<reference evidence="3 4" key="1">
    <citation type="submission" date="2020-10" db="EMBL/GenBank/DDBJ databases">
        <title>Phylogeny of dyella-like bacteria.</title>
        <authorList>
            <person name="Fu J."/>
        </authorList>
    </citation>
    <scope>NUCLEOTIDE SEQUENCE [LARGE SCALE GENOMIC DNA]</scope>
    <source>
        <strain evidence="3 4">DHG40</strain>
    </source>
</reference>
<dbReference type="InterPro" id="IPR006626">
    <property type="entry name" value="PbH1"/>
</dbReference>
<feature type="domain" description="Rhamnogalacturonase A/B/Epimerase-like pectate lyase" evidence="2">
    <location>
        <begin position="244"/>
        <end position="489"/>
    </location>
</feature>
<dbReference type="InterPro" id="IPR012334">
    <property type="entry name" value="Pectin_lyas_fold"/>
</dbReference>
<proteinExistence type="predicted"/>
<accession>A0ABW8IEA8</accession>
<dbReference type="SMART" id="SM00710">
    <property type="entry name" value="PbH1"/>
    <property type="match status" value="8"/>
</dbReference>
<evidence type="ECO:0000259" key="2">
    <source>
        <dbReference type="Pfam" id="PF12708"/>
    </source>
</evidence>
<protein>
    <submittedName>
        <fullName evidence="3">Right-handed parallel beta-helix repeat-containing protein</fullName>
    </submittedName>
</protein>
<dbReference type="InterPro" id="IPR024535">
    <property type="entry name" value="RHGA/B-epi-like_pectate_lyase"/>
</dbReference>
<dbReference type="PANTHER" id="PTHR31736:SF19">
    <property type="entry name" value="PECTIN LYASE SUPERFAMILY PROTEIN-RELATED"/>
    <property type="match status" value="1"/>
</dbReference>
<gene>
    <name evidence="3" type="ORF">ISP18_01050</name>
</gene>
<evidence type="ECO:0000313" key="4">
    <source>
        <dbReference type="Proteomes" id="UP001620409"/>
    </source>
</evidence>
<dbReference type="InterPro" id="IPR011050">
    <property type="entry name" value="Pectin_lyase_fold/virulence"/>
</dbReference>
<sequence length="573" mass="62638">MSMRLDGATAALASASPPRTCMPTAAMRITCKGCGVRLLPHAQLQTAKSAIQVGCVATNKKCQRRFRVWRASLLQRREAFDPAKPLSRKQWRESDGAPLQCRSHDADSRYIFYTNRRIDVYLYIIFRLNPRYRGSGYKKQHANSVILTNLNPAQIFTFAFSRANDAPSPCYSHREAISDVKNRSALKGAKDFFFPYSGVFIRHKFNRKVLASAASLALSAVALPAFATNWWTQTPDISIGSAVVNVRHFGAMGNGSTDDTKAIQAAVDALPSSGGTIDVPNGTYMINALEGISLRSHTRLSLASGAALKAIGNNARRYWVVKVWNVNNVEIVGGGVIGERYSHRDTTGGEWGYGINISSSDKVYVHDITVKDCWGDGLLIGALTSGKGMVEATNVTLNRVKAENNRRQGMSITPANRVYVVNSSFTGTHGTAPQSGIDIEPRAQGWASQVRLENTTLSDNDGNGLEVHHNVDALSLHKVTAENNKGFGVYTGGPKNVNITDSTLSQNYLFGVDFSADTSYVTIANNTINYNGDEWFYAHDESIFTKGTTPRDIEVADTAKYVTQSNNIVSPMR</sequence>
<dbReference type="Pfam" id="PF12708">
    <property type="entry name" value="Pect-lyase_RHGA_epim"/>
    <property type="match status" value="1"/>
</dbReference>